<gene>
    <name evidence="5" type="ORF">Ctob_009453</name>
</gene>
<dbReference type="InterPro" id="IPR011992">
    <property type="entry name" value="EF-hand-dom_pair"/>
</dbReference>
<dbReference type="Pfam" id="PF13499">
    <property type="entry name" value="EF-hand_7"/>
    <property type="match status" value="1"/>
</dbReference>
<dbReference type="Pfam" id="PF00168">
    <property type="entry name" value="C2"/>
    <property type="match status" value="1"/>
</dbReference>
<feature type="compositionally biased region" description="Polar residues" evidence="2">
    <location>
        <begin position="382"/>
        <end position="393"/>
    </location>
</feature>
<dbReference type="SMART" id="SM00239">
    <property type="entry name" value="C2"/>
    <property type="match status" value="1"/>
</dbReference>
<protein>
    <recommendedName>
        <fullName evidence="7">Calmodulin</fullName>
    </recommendedName>
</protein>
<dbReference type="CDD" id="cd00030">
    <property type="entry name" value="C2"/>
    <property type="match status" value="1"/>
</dbReference>
<organism evidence="5 6">
    <name type="scientific">Chrysochromulina tobinii</name>
    <dbReference type="NCBI Taxonomy" id="1460289"/>
    <lineage>
        <taxon>Eukaryota</taxon>
        <taxon>Haptista</taxon>
        <taxon>Haptophyta</taxon>
        <taxon>Prymnesiophyceae</taxon>
        <taxon>Prymnesiales</taxon>
        <taxon>Chrysochromulinaceae</taxon>
        <taxon>Chrysochromulina</taxon>
    </lineage>
</organism>
<reference evidence="6" key="1">
    <citation type="journal article" date="2015" name="PLoS Genet.">
        <title>Genome Sequence and Transcriptome Analyses of Chrysochromulina tobin: Metabolic Tools for Enhanced Algal Fitness in the Prominent Order Prymnesiales (Haptophyceae).</title>
        <authorList>
            <person name="Hovde B.T."/>
            <person name="Deodato C.R."/>
            <person name="Hunsperger H.M."/>
            <person name="Ryken S.A."/>
            <person name="Yost W."/>
            <person name="Jha R.K."/>
            <person name="Patterson J."/>
            <person name="Monnat R.J. Jr."/>
            <person name="Barlow S.B."/>
            <person name="Starkenburg S.R."/>
            <person name="Cattolico R.A."/>
        </authorList>
    </citation>
    <scope>NUCLEOTIDE SEQUENCE</scope>
    <source>
        <strain evidence="6">CCMP291</strain>
    </source>
</reference>
<evidence type="ECO:0000313" key="5">
    <source>
        <dbReference type="EMBL" id="KOO26771.1"/>
    </source>
</evidence>
<dbReference type="AlphaFoldDB" id="A0A0M0JJJ7"/>
<feature type="region of interest" description="Disordered" evidence="2">
    <location>
        <begin position="631"/>
        <end position="700"/>
    </location>
</feature>
<keyword evidence="6" id="KW-1185">Reference proteome</keyword>
<evidence type="ECO:0000259" key="4">
    <source>
        <dbReference type="PROSITE" id="PS50222"/>
    </source>
</evidence>
<dbReference type="PROSITE" id="PS50222">
    <property type="entry name" value="EF_HAND_2"/>
    <property type="match status" value="1"/>
</dbReference>
<feature type="compositionally biased region" description="Pro residues" evidence="2">
    <location>
        <begin position="634"/>
        <end position="649"/>
    </location>
</feature>
<feature type="domain" description="EF-hand" evidence="4">
    <location>
        <begin position="597"/>
        <end position="632"/>
    </location>
</feature>
<dbReference type="SUPFAM" id="SSF47473">
    <property type="entry name" value="EF-hand"/>
    <property type="match status" value="1"/>
</dbReference>
<feature type="region of interest" description="Disordered" evidence="2">
    <location>
        <begin position="499"/>
        <end position="559"/>
    </location>
</feature>
<feature type="region of interest" description="Disordered" evidence="2">
    <location>
        <begin position="294"/>
        <end position="393"/>
    </location>
</feature>
<dbReference type="InterPro" id="IPR002048">
    <property type="entry name" value="EF_hand_dom"/>
</dbReference>
<dbReference type="SUPFAM" id="SSF49562">
    <property type="entry name" value="C2 domain (Calcium/lipid-binding domain, CaLB)"/>
    <property type="match status" value="1"/>
</dbReference>
<dbReference type="Gene3D" id="2.60.40.150">
    <property type="entry name" value="C2 domain"/>
    <property type="match status" value="1"/>
</dbReference>
<dbReference type="SMART" id="SM00054">
    <property type="entry name" value="EFh"/>
    <property type="match status" value="2"/>
</dbReference>
<dbReference type="GO" id="GO:0005509">
    <property type="term" value="F:calcium ion binding"/>
    <property type="evidence" value="ECO:0007669"/>
    <property type="project" value="InterPro"/>
</dbReference>
<evidence type="ECO:0008006" key="7">
    <source>
        <dbReference type="Google" id="ProtNLM"/>
    </source>
</evidence>
<dbReference type="InterPro" id="IPR018247">
    <property type="entry name" value="EF_Hand_1_Ca_BS"/>
</dbReference>
<feature type="compositionally biased region" description="Basic and acidic residues" evidence="2">
    <location>
        <begin position="507"/>
        <end position="526"/>
    </location>
</feature>
<dbReference type="PROSITE" id="PS50004">
    <property type="entry name" value="C2"/>
    <property type="match status" value="1"/>
</dbReference>
<evidence type="ECO:0000259" key="3">
    <source>
        <dbReference type="PROSITE" id="PS50004"/>
    </source>
</evidence>
<evidence type="ECO:0000256" key="2">
    <source>
        <dbReference type="SAM" id="MobiDB-lite"/>
    </source>
</evidence>
<keyword evidence="1" id="KW-0106">Calcium</keyword>
<dbReference type="Gene3D" id="1.10.238.10">
    <property type="entry name" value="EF-hand"/>
    <property type="match status" value="1"/>
</dbReference>
<comment type="caution">
    <text evidence="5">The sequence shown here is derived from an EMBL/GenBank/DDBJ whole genome shotgun (WGS) entry which is preliminary data.</text>
</comment>
<dbReference type="Proteomes" id="UP000037460">
    <property type="component" value="Unassembled WGS sequence"/>
</dbReference>
<dbReference type="CDD" id="cd00051">
    <property type="entry name" value="EFh"/>
    <property type="match status" value="1"/>
</dbReference>
<feature type="domain" description="C2" evidence="3">
    <location>
        <begin position="225"/>
        <end position="456"/>
    </location>
</feature>
<feature type="compositionally biased region" description="Basic and acidic residues" evidence="2">
    <location>
        <begin position="335"/>
        <end position="362"/>
    </location>
</feature>
<sequence length="930" mass="98879">MTAREFSSSTALVALDDDAITPVRRWTVAGRHVGEVLRGSRTERVYFNDDGSIYYTNHYPIKPELPEYEVLEQGASAAEPGKVIAPKIKHGPRVGFANDYPHATKLIELDPHNAWYKGSPRGPLGIKFSGASEGAGLLEDHATGLAIVEAASATGGSGGYLTVDSHGFVVDRRMAGSVLMLTPSAPYGTSTGAVSSFEAEREAARAARRAEKAAKEAHDLLLTQLLEQVVAEMAAEILLDEYVLVLEHVRAHDVPCADLISGSDPYLIVSLLGCERLDLSGRLPPAGVVIASVPAEGSSSHRSDKASTPTGGKKGAKGGAKGGAQGGARTPPPHKGPDKDWLGNPTKEAKRREARERARKQASEAAAAHEASLSRGPPVPSFSASTSSIQNASDPEWSETLQFWVPAGSDAALSLKTRLRFFVADRDPEKDFDDPLGEAVIDLSGLRGRVERHRVAGLNGLANFALSFDYRLLSAIEIARENDPLDVPEPEAPAVLEEAHAVPPHVPPDKVSMERGSSKKGAKESKSAVAGATPSTKGKKSERAAAGGAERSAEREAMQRSALRVMDVFKGFDTERPDGRISRSEFKRGLVALQFEVPEKYLDELFDSFDPDGSGELEVNEFTKMLRGHFDENAPPPPAGFTPPPPPVVAPSKPNRPDEPLAPKGVGVGVADGEGANYYPAYKIGSRPPNASARAAEGADRSKAAQLMEYYKGDQKGTKDGAGGAKATPPLEGGWGWLGGGTTTALASVPPKPISTGLSNPSKRPATFLTAVLIDTGVAPAAKPPPFAGGSSLPFTQPPMLIKEARTAAQPYSKIRENYSWDATWIRENNLMVDLGRGTMRPATVRLSLYEEPDLAAATRSMVPSLFVSPTMRSGAAHRKPPRPDPIELASALVCVDGTPGGPPMEVLLKGRKLLGKDYKVKFNVDVSIW</sequence>
<name>A0A0M0JJJ7_9EUKA</name>
<evidence type="ECO:0000313" key="6">
    <source>
        <dbReference type="Proteomes" id="UP000037460"/>
    </source>
</evidence>
<proteinExistence type="predicted"/>
<feature type="compositionally biased region" description="Gly residues" evidence="2">
    <location>
        <begin position="317"/>
        <end position="326"/>
    </location>
</feature>
<dbReference type="InterPro" id="IPR000008">
    <property type="entry name" value="C2_dom"/>
</dbReference>
<dbReference type="InterPro" id="IPR035892">
    <property type="entry name" value="C2_domain_sf"/>
</dbReference>
<dbReference type="PROSITE" id="PS00018">
    <property type="entry name" value="EF_HAND_1"/>
    <property type="match status" value="1"/>
</dbReference>
<evidence type="ECO:0000256" key="1">
    <source>
        <dbReference type="ARBA" id="ARBA00022837"/>
    </source>
</evidence>
<accession>A0A0M0JJJ7</accession>
<dbReference type="EMBL" id="JWZX01002804">
    <property type="protein sequence ID" value="KOO26771.1"/>
    <property type="molecule type" value="Genomic_DNA"/>
</dbReference>